<comment type="caution">
    <text evidence="11">The sequence shown here is derived from an EMBL/GenBank/DDBJ whole genome shotgun (WGS) entry which is preliminary data.</text>
</comment>
<evidence type="ECO:0000256" key="6">
    <source>
        <dbReference type="ARBA" id="ARBA00022448"/>
    </source>
</evidence>
<evidence type="ECO:0000256" key="9">
    <source>
        <dbReference type="ARBA" id="ARBA00023242"/>
    </source>
</evidence>
<keyword evidence="12" id="KW-1185">Reference proteome</keyword>
<comment type="function">
    <text evidence="1">Functions as an U snRNP-specific nuclear import adapter. Involved in the trimethylguanosine (m3G)-cap-dependent nuclear import of U snRNPs. Binds specifically to the terminal m3G-cap U snRNAs.</text>
</comment>
<dbReference type="Gene3D" id="3.30.470.30">
    <property type="entry name" value="DNA ligase/mRNA capping enzyme"/>
    <property type="match status" value="1"/>
</dbReference>
<dbReference type="GO" id="GO:0003723">
    <property type="term" value="F:RNA binding"/>
    <property type="evidence" value="ECO:0007669"/>
    <property type="project" value="UniProtKB-KW"/>
</dbReference>
<protein>
    <recommendedName>
        <fullName evidence="5">Snurportin-1</fullName>
    </recommendedName>
</protein>
<dbReference type="PANTHER" id="PTHR13403">
    <property type="entry name" value="SNURPORTIN1 RNUT1 PROTEIN RNA, U TRANSPORTER 1"/>
    <property type="match status" value="1"/>
</dbReference>
<keyword evidence="6" id="KW-0813">Transport</keyword>
<dbReference type="GO" id="GO:0005634">
    <property type="term" value="C:nucleus"/>
    <property type="evidence" value="ECO:0007669"/>
    <property type="project" value="UniProtKB-SubCell"/>
</dbReference>
<dbReference type="VEuPathDB" id="CryptoDB:CmeUKMEL1_12265"/>
<proteinExistence type="inferred from homology"/>
<dbReference type="GO" id="GO:0005737">
    <property type="term" value="C:cytoplasm"/>
    <property type="evidence" value="ECO:0007669"/>
    <property type="project" value="UniProtKB-SubCell"/>
</dbReference>
<evidence type="ECO:0000256" key="1">
    <source>
        <dbReference type="ARBA" id="ARBA00003975"/>
    </source>
</evidence>
<evidence type="ECO:0000259" key="10">
    <source>
        <dbReference type="Pfam" id="PF21974"/>
    </source>
</evidence>
<dbReference type="EMBL" id="JIBK01000043">
    <property type="protein sequence ID" value="POM84412.1"/>
    <property type="molecule type" value="Genomic_DNA"/>
</dbReference>
<dbReference type="InterPro" id="IPR017336">
    <property type="entry name" value="Snurportin-1"/>
</dbReference>
<keyword evidence="7" id="KW-0963">Cytoplasm</keyword>
<comment type="subcellular location">
    <subcellularLocation>
        <location evidence="3">Cytoplasm</location>
    </subcellularLocation>
    <subcellularLocation>
        <location evidence="2">Nucleus</location>
    </subcellularLocation>
</comment>
<organism evidence="11 12">
    <name type="scientific">Cryptosporidium meleagridis</name>
    <dbReference type="NCBI Taxonomy" id="93969"/>
    <lineage>
        <taxon>Eukaryota</taxon>
        <taxon>Sar</taxon>
        <taxon>Alveolata</taxon>
        <taxon>Apicomplexa</taxon>
        <taxon>Conoidasida</taxon>
        <taxon>Coccidia</taxon>
        <taxon>Eucoccidiorida</taxon>
        <taxon>Eimeriorina</taxon>
        <taxon>Cryptosporidiidae</taxon>
        <taxon>Cryptosporidium</taxon>
    </lineage>
</organism>
<evidence type="ECO:0000313" key="11">
    <source>
        <dbReference type="EMBL" id="POM84412.1"/>
    </source>
</evidence>
<gene>
    <name evidence="11" type="ORF">CmeUKMEL1_12265</name>
</gene>
<evidence type="ECO:0000256" key="8">
    <source>
        <dbReference type="ARBA" id="ARBA00022884"/>
    </source>
</evidence>
<dbReference type="GO" id="GO:0061015">
    <property type="term" value="P:snRNA import into nucleus"/>
    <property type="evidence" value="ECO:0007669"/>
    <property type="project" value="InterPro"/>
</dbReference>
<evidence type="ECO:0000256" key="5">
    <source>
        <dbReference type="ARBA" id="ARBA00016034"/>
    </source>
</evidence>
<evidence type="ECO:0000256" key="3">
    <source>
        <dbReference type="ARBA" id="ARBA00004496"/>
    </source>
</evidence>
<dbReference type="InterPro" id="IPR047857">
    <property type="entry name" value="Snurportin1_C"/>
</dbReference>
<dbReference type="Pfam" id="PF21974">
    <property type="entry name" value="SPN1_m3Gcap_bd"/>
    <property type="match status" value="1"/>
</dbReference>
<comment type="similarity">
    <text evidence="4">Belongs to the snurportin family.</text>
</comment>
<name>A0A2P4Z2W3_9CRYT</name>
<dbReference type="OrthoDB" id="10003593at2759"/>
<accession>A0A2P4Z2W3</accession>
<feature type="domain" description="Snurportin-1 m3G cap-binding" evidence="10">
    <location>
        <begin position="102"/>
        <end position="206"/>
    </location>
</feature>
<evidence type="ECO:0000256" key="7">
    <source>
        <dbReference type="ARBA" id="ARBA00022490"/>
    </source>
</evidence>
<evidence type="ECO:0000256" key="4">
    <source>
        <dbReference type="ARBA" id="ARBA00007540"/>
    </source>
</evidence>
<dbReference type="AlphaFoldDB" id="A0A2P4Z2W3"/>
<sequence>MKSSYNSYYKLNHGFIKEKHSDMSSIDKKLRGMLEKLRMERRQKFLEFQRTENKEYFKSKGKSKKVYSKFIKDWKLSRVWSKELIEYTWLSKLSEEYKSIQENPQDWLLLPICAGSRSMLIQGNGYCELRNQDGWRIFTVKNAPFAHAGLTIIDGIYNQDQNTFYCNDLIVWNNLNICISTTECRLHFLSSRIEESGVTNRISESMDVPMLSSSSLKLVPNIRIKLGKYFPLSKDSLLNIYGVNDRTHNSLSDFDCLVFVRKDSTYDAEQDYEDLYIQSKEYCIGPQKNWLIWRDKQNKSFNDGRDKEMDDNTTFKLNINEKNELYTKDKVLIGKVRCSGTLTKDLPLDNDQKILMNEFGIVYVKVKFEAENMLNLLNVLSSRCLNSICGNSYSKSENIFELSNVCIQDKSSCRLDSSDYIFFKCVEFITETKYNNCLIPNESNLNLNIESLLNSIS</sequence>
<evidence type="ECO:0000256" key="2">
    <source>
        <dbReference type="ARBA" id="ARBA00004123"/>
    </source>
</evidence>
<dbReference type="Proteomes" id="UP000236928">
    <property type="component" value="Unassembled WGS sequence"/>
</dbReference>
<keyword evidence="9" id="KW-0539">Nucleus</keyword>
<dbReference type="PANTHER" id="PTHR13403:SF6">
    <property type="entry name" value="SNURPORTIN-1"/>
    <property type="match status" value="1"/>
</dbReference>
<evidence type="ECO:0000313" key="12">
    <source>
        <dbReference type="Proteomes" id="UP000236928"/>
    </source>
</evidence>
<reference evidence="11 12" key="1">
    <citation type="submission" date="2014-04" db="EMBL/GenBank/DDBJ databases">
        <title>Comparative Genomics of Cryptosporidium Species.</title>
        <authorList>
            <person name="Silva J.C."/>
            <person name="Su Q."/>
            <person name="Chalmers R."/>
            <person name="Chibucos M.C."/>
            <person name="Elwin K."/>
            <person name="Godinez A."/>
            <person name="Guo F."/>
            <person name="Huynh K."/>
            <person name="Orvis J."/>
            <person name="Ott S."/>
            <person name="Sadzewicz L."/>
            <person name="Sengamalay N."/>
            <person name="Shetty A."/>
            <person name="Sun M."/>
            <person name="Tallon L."/>
            <person name="Xiao L."/>
            <person name="Zhang H."/>
            <person name="Fraser C.M."/>
            <person name="Zhu G."/>
            <person name="Kissinger J."/>
            <person name="Widmer G."/>
        </authorList>
    </citation>
    <scope>NUCLEOTIDE SEQUENCE [LARGE SCALE GENOMIC DNA]</scope>
    <source>
        <strain evidence="11 12">UKMEL1</strain>
    </source>
</reference>
<keyword evidence="8" id="KW-0694">RNA-binding</keyword>